<dbReference type="EMBL" id="WJBC01000016">
    <property type="protein sequence ID" value="MBC3804941.1"/>
    <property type="molecule type" value="Genomic_DNA"/>
</dbReference>
<evidence type="ECO:0000313" key="12">
    <source>
        <dbReference type="EMBL" id="MBC3804941.1"/>
    </source>
</evidence>
<dbReference type="InterPro" id="IPR002156">
    <property type="entry name" value="RNaseH_domain"/>
</dbReference>
<dbReference type="SUPFAM" id="SSF53098">
    <property type="entry name" value="Ribonuclease H-like"/>
    <property type="match status" value="1"/>
</dbReference>
<evidence type="ECO:0000256" key="3">
    <source>
        <dbReference type="ARBA" id="ARBA00005300"/>
    </source>
</evidence>
<keyword evidence="13" id="KW-1185">Reference proteome</keyword>
<dbReference type="PROSITE" id="PS50879">
    <property type="entry name" value="RNASE_H_1"/>
    <property type="match status" value="1"/>
</dbReference>
<evidence type="ECO:0000256" key="6">
    <source>
        <dbReference type="ARBA" id="ARBA00022722"/>
    </source>
</evidence>
<evidence type="ECO:0000256" key="5">
    <source>
        <dbReference type="ARBA" id="ARBA00012180"/>
    </source>
</evidence>
<keyword evidence="6" id="KW-0540">Nuclease</keyword>
<dbReference type="InterPro" id="IPR036397">
    <property type="entry name" value="RNaseH_sf"/>
</dbReference>
<dbReference type="RefSeq" id="WP_186842825.1">
    <property type="nucleotide sequence ID" value="NZ_WJBC01000016.1"/>
</dbReference>
<proteinExistence type="inferred from homology"/>
<accession>A0ABR6WWS8</accession>
<dbReference type="Proteomes" id="UP000603234">
    <property type="component" value="Unassembled WGS sequence"/>
</dbReference>
<evidence type="ECO:0000259" key="11">
    <source>
        <dbReference type="PROSITE" id="PS50879"/>
    </source>
</evidence>
<keyword evidence="10" id="KW-0460">Magnesium</keyword>
<evidence type="ECO:0000313" key="13">
    <source>
        <dbReference type="Proteomes" id="UP000603234"/>
    </source>
</evidence>
<dbReference type="InterPro" id="IPR012337">
    <property type="entry name" value="RNaseH-like_sf"/>
</dbReference>
<dbReference type="PANTHER" id="PTHR10642">
    <property type="entry name" value="RIBONUCLEASE H1"/>
    <property type="match status" value="1"/>
</dbReference>
<dbReference type="InterPro" id="IPR022892">
    <property type="entry name" value="RNaseHI"/>
</dbReference>
<feature type="domain" description="RNase H type-1" evidence="11">
    <location>
        <begin position="1"/>
        <end position="148"/>
    </location>
</feature>
<dbReference type="PANTHER" id="PTHR10642:SF26">
    <property type="entry name" value="RIBONUCLEASE H1"/>
    <property type="match status" value="1"/>
</dbReference>
<protein>
    <recommendedName>
        <fullName evidence="5">ribonuclease H</fullName>
        <ecNumber evidence="5">3.1.26.4</ecNumber>
    </recommendedName>
</protein>
<evidence type="ECO:0000256" key="10">
    <source>
        <dbReference type="ARBA" id="ARBA00022842"/>
    </source>
</evidence>
<dbReference type="CDD" id="cd09278">
    <property type="entry name" value="RNase_HI_prokaryote_like"/>
    <property type="match status" value="1"/>
</dbReference>
<comment type="similarity">
    <text evidence="3">Belongs to the RNase H family.</text>
</comment>
<keyword evidence="8" id="KW-0255">Endonuclease</keyword>
<reference evidence="12 13" key="1">
    <citation type="journal article" date="2020" name="mSystems">
        <title>Defining Genomic and Predicted Metabolic Features of the Acetobacterium Genus.</title>
        <authorList>
            <person name="Ross D.E."/>
            <person name="Marshall C.W."/>
            <person name="Gulliver D."/>
            <person name="May H.D."/>
            <person name="Norman R.S."/>
        </authorList>
    </citation>
    <scope>NUCLEOTIDE SEQUENCE [LARGE SCALE GENOMIC DNA]</scope>
    <source>
        <strain evidence="12 13">DSM 8238</strain>
    </source>
</reference>
<keyword evidence="9" id="KW-0378">Hydrolase</keyword>
<evidence type="ECO:0000256" key="7">
    <source>
        <dbReference type="ARBA" id="ARBA00022723"/>
    </source>
</evidence>
<dbReference type="EC" id="3.1.26.4" evidence="5"/>
<name>A0ABR6WWS8_9FIRM</name>
<comment type="caution">
    <text evidence="12">The sequence shown here is derived from an EMBL/GenBank/DDBJ whole genome shotgun (WGS) entry which is preliminary data.</text>
</comment>
<evidence type="ECO:0000256" key="9">
    <source>
        <dbReference type="ARBA" id="ARBA00022801"/>
    </source>
</evidence>
<sequence length="155" mass="17359">MKVIHLYTDGGCRGNGKEGDNLGAIGGVLIFPEKNVKKEYKCAYENTTNNKMELLAVITGLKMLKEPCEVHIFSDSAYVVNAYLQNWIGGWKAKNWSRGKAGELKNRELWMELDALVNGHTVTFHKVKGHAENPYNNQADLLVNQAMDEFLADLS</sequence>
<dbReference type="Gene3D" id="3.30.420.10">
    <property type="entry name" value="Ribonuclease H-like superfamily/Ribonuclease H"/>
    <property type="match status" value="1"/>
</dbReference>
<evidence type="ECO:0000256" key="2">
    <source>
        <dbReference type="ARBA" id="ARBA00001946"/>
    </source>
</evidence>
<organism evidence="12 13">
    <name type="scientific">Acetobacterium fimetarium</name>
    <dbReference type="NCBI Taxonomy" id="52691"/>
    <lineage>
        <taxon>Bacteria</taxon>
        <taxon>Bacillati</taxon>
        <taxon>Bacillota</taxon>
        <taxon>Clostridia</taxon>
        <taxon>Eubacteriales</taxon>
        <taxon>Eubacteriaceae</taxon>
        <taxon>Acetobacterium</taxon>
    </lineage>
</organism>
<evidence type="ECO:0000256" key="1">
    <source>
        <dbReference type="ARBA" id="ARBA00000077"/>
    </source>
</evidence>
<comment type="subunit">
    <text evidence="4">Monomer.</text>
</comment>
<evidence type="ECO:0000256" key="4">
    <source>
        <dbReference type="ARBA" id="ARBA00011245"/>
    </source>
</evidence>
<evidence type="ECO:0000256" key="8">
    <source>
        <dbReference type="ARBA" id="ARBA00022759"/>
    </source>
</evidence>
<comment type="catalytic activity">
    <reaction evidence="1">
        <text>Endonucleolytic cleavage to 5'-phosphomonoester.</text>
        <dbReference type="EC" id="3.1.26.4"/>
    </reaction>
</comment>
<keyword evidence="7" id="KW-0479">Metal-binding</keyword>
<comment type="cofactor">
    <cofactor evidence="2">
        <name>Mg(2+)</name>
        <dbReference type="ChEBI" id="CHEBI:18420"/>
    </cofactor>
</comment>
<dbReference type="InterPro" id="IPR050092">
    <property type="entry name" value="RNase_H"/>
</dbReference>
<gene>
    <name evidence="12" type="ORF">GH808_10915</name>
</gene>
<dbReference type="Pfam" id="PF00075">
    <property type="entry name" value="RNase_H"/>
    <property type="match status" value="1"/>
</dbReference>